<keyword evidence="2" id="KW-0479">Metal-binding</keyword>
<dbReference type="NCBIfam" id="NF040864">
    <property type="entry name" value="HgcB_ferredoxin"/>
    <property type="match status" value="1"/>
</dbReference>
<dbReference type="InterPro" id="IPR017896">
    <property type="entry name" value="4Fe4S_Fe-S-bd"/>
</dbReference>
<dbReference type="Pfam" id="PF13237">
    <property type="entry name" value="Fer4_10"/>
    <property type="match status" value="1"/>
</dbReference>
<evidence type="ECO:0000313" key="6">
    <source>
        <dbReference type="EMBL" id="VAX16208.1"/>
    </source>
</evidence>
<dbReference type="InterPro" id="IPR050572">
    <property type="entry name" value="Fe-S_Ferredoxin"/>
</dbReference>
<dbReference type="PANTHER" id="PTHR43687:SF4">
    <property type="entry name" value="BLR5484 PROTEIN"/>
    <property type="match status" value="1"/>
</dbReference>
<gene>
    <name evidence="6" type="ORF">MNBD_NITROSPINAE02-309</name>
</gene>
<feature type="domain" description="4Fe-4S ferredoxin-type" evidence="5">
    <location>
        <begin position="8"/>
        <end position="32"/>
    </location>
</feature>
<name>A0A3B1BXJ8_9ZZZZ</name>
<dbReference type="AlphaFoldDB" id="A0A3B1BXJ8"/>
<dbReference type="PANTHER" id="PTHR43687">
    <property type="entry name" value="ADENYLYLSULFATE REDUCTASE, BETA SUBUNIT"/>
    <property type="match status" value="1"/>
</dbReference>
<keyword evidence="3" id="KW-0408">Iron</keyword>
<dbReference type="InterPro" id="IPR017900">
    <property type="entry name" value="4Fe4S_Fe_S_CS"/>
</dbReference>
<evidence type="ECO:0000256" key="2">
    <source>
        <dbReference type="ARBA" id="ARBA00022723"/>
    </source>
</evidence>
<sequence>MFVTSSANTLKFDHEKCVNCDMCIIVCPHAVFARNGDVFVKNHDNCMECGACLLNCPTDAIEVDAGVGCAAAMMWAAINGKSEVSCGASMAKEKDSCCR</sequence>
<dbReference type="Gene3D" id="3.30.70.20">
    <property type="match status" value="1"/>
</dbReference>
<evidence type="ECO:0000256" key="1">
    <source>
        <dbReference type="ARBA" id="ARBA00022485"/>
    </source>
</evidence>
<protein>
    <submittedName>
        <fullName evidence="6">Ferredoxin</fullName>
    </submittedName>
</protein>
<organism evidence="6">
    <name type="scientific">hydrothermal vent metagenome</name>
    <dbReference type="NCBI Taxonomy" id="652676"/>
    <lineage>
        <taxon>unclassified sequences</taxon>
        <taxon>metagenomes</taxon>
        <taxon>ecological metagenomes</taxon>
    </lineage>
</organism>
<dbReference type="PROSITE" id="PS51379">
    <property type="entry name" value="4FE4S_FER_2"/>
    <property type="match status" value="2"/>
</dbReference>
<feature type="domain" description="4Fe-4S ferredoxin-type" evidence="5">
    <location>
        <begin position="36"/>
        <end position="66"/>
    </location>
</feature>
<dbReference type="EMBL" id="UOGE01000004">
    <property type="protein sequence ID" value="VAX16208.1"/>
    <property type="molecule type" value="Genomic_DNA"/>
</dbReference>
<dbReference type="GO" id="GO:0051539">
    <property type="term" value="F:4 iron, 4 sulfur cluster binding"/>
    <property type="evidence" value="ECO:0007669"/>
    <property type="project" value="UniProtKB-KW"/>
</dbReference>
<accession>A0A3B1BXJ8</accession>
<evidence type="ECO:0000259" key="5">
    <source>
        <dbReference type="PROSITE" id="PS51379"/>
    </source>
</evidence>
<reference evidence="6" key="1">
    <citation type="submission" date="2018-06" db="EMBL/GenBank/DDBJ databases">
        <authorList>
            <person name="Zhirakovskaya E."/>
        </authorList>
    </citation>
    <scope>NUCLEOTIDE SEQUENCE</scope>
</reference>
<dbReference type="PROSITE" id="PS00198">
    <property type="entry name" value="4FE4S_FER_1"/>
    <property type="match status" value="2"/>
</dbReference>
<proteinExistence type="predicted"/>
<evidence type="ECO:0000256" key="3">
    <source>
        <dbReference type="ARBA" id="ARBA00023004"/>
    </source>
</evidence>
<evidence type="ECO:0000256" key="4">
    <source>
        <dbReference type="ARBA" id="ARBA00023014"/>
    </source>
</evidence>
<keyword evidence="1" id="KW-0004">4Fe-4S</keyword>
<keyword evidence="4" id="KW-0411">Iron-sulfur</keyword>
<dbReference type="SUPFAM" id="SSF54862">
    <property type="entry name" value="4Fe-4S ferredoxins"/>
    <property type="match status" value="1"/>
</dbReference>
<dbReference type="GO" id="GO:0046872">
    <property type="term" value="F:metal ion binding"/>
    <property type="evidence" value="ECO:0007669"/>
    <property type="project" value="UniProtKB-KW"/>
</dbReference>